<comment type="caution">
    <text evidence="2">The sequence shown here is derived from an EMBL/GenBank/DDBJ whole genome shotgun (WGS) entry which is preliminary data.</text>
</comment>
<evidence type="ECO:0000313" key="3">
    <source>
        <dbReference type="Proteomes" id="UP000076078"/>
    </source>
</evidence>
<feature type="non-terminal residue" evidence="2">
    <location>
        <position position="1026"/>
    </location>
</feature>
<feature type="region of interest" description="Disordered" evidence="1">
    <location>
        <begin position="1"/>
        <end position="288"/>
    </location>
</feature>
<feature type="region of interest" description="Disordered" evidence="1">
    <location>
        <begin position="859"/>
        <end position="1026"/>
    </location>
</feature>
<dbReference type="AlphaFoldDB" id="A0A151ZI16"/>
<protein>
    <submittedName>
        <fullName evidence="2">Uncharacterized protein</fullName>
    </submittedName>
</protein>
<dbReference type="PANTHER" id="PTHR48125:SF10">
    <property type="entry name" value="OS12G0136300 PROTEIN"/>
    <property type="match status" value="1"/>
</dbReference>
<feature type="region of interest" description="Disordered" evidence="1">
    <location>
        <begin position="786"/>
        <end position="845"/>
    </location>
</feature>
<dbReference type="InParanoid" id="A0A151ZI16"/>
<name>A0A151ZI16_TIELA</name>
<keyword evidence="3" id="KW-1185">Reference proteome</keyword>
<feature type="non-terminal residue" evidence="2">
    <location>
        <position position="1"/>
    </location>
</feature>
<feature type="compositionally biased region" description="Polar residues" evidence="1">
    <location>
        <begin position="9"/>
        <end position="23"/>
    </location>
</feature>
<reference evidence="2 3" key="1">
    <citation type="submission" date="2015-12" db="EMBL/GenBank/DDBJ databases">
        <title>Dictyostelia acquired genes for synthesis and detection of signals that induce cell-type specialization by lateral gene transfer from prokaryotes.</title>
        <authorList>
            <person name="Gloeckner G."/>
            <person name="Schaap P."/>
        </authorList>
    </citation>
    <scope>NUCLEOTIDE SEQUENCE [LARGE SCALE GENOMIC DNA]</scope>
    <source>
        <strain evidence="2 3">TK</strain>
    </source>
</reference>
<feature type="compositionally biased region" description="Low complexity" evidence="1">
    <location>
        <begin position="24"/>
        <end position="272"/>
    </location>
</feature>
<evidence type="ECO:0000256" key="1">
    <source>
        <dbReference type="SAM" id="MobiDB-lite"/>
    </source>
</evidence>
<evidence type="ECO:0000313" key="2">
    <source>
        <dbReference type="EMBL" id="KYQ93555.1"/>
    </source>
</evidence>
<dbReference type="PANTHER" id="PTHR48125">
    <property type="entry name" value="LP07818P1"/>
    <property type="match status" value="1"/>
</dbReference>
<proteinExistence type="predicted"/>
<gene>
    <name evidence="2" type="ORF">DLAC_05334</name>
</gene>
<sequence>PHQLLPLNSYATSPVTSNCQHDNSTSPVTATATDSATSPVTTTATNTPPVTATATSPVTATATTPVTSTATDSATSPVTATATATDSATSPVTATATSPVTATATDSATSPVTATATDSATSPVTATATATSPVTATATSPVTATATDSATSPVTATATATSPVTATATDSATSPVTATATDSATSPVTATATSPVTATATDSATSPVTATATDSATSPVTATATDSATSPVTATATDTATSPVTATATATATDSATSPVTATATTDTTTTPITSELTQGPPTPGKMSVRQPTYFIDHQKNETDFGLDIKYKSDTPIKGFSSPLLTVDNCYLPTLNMSTPILNPTFSQEVLVASNTSYYDRYRRYAGKYIEIPLEDSFLYSAGGGFEYQAEFNPLDGQGYGNEGDPHNYNWCFVMKLWYCFPPILNENRFYGIALYGDKFEVAIYFDNKLHSDIMGHQTKLIGFYYNFNITKAMNPHKLDIFMCNKGPVDDFHFQINIFGDMDNCNYGVDKSLDCQHPPKTANETTSTSPATGDSKVYRRQPTYFIDHLKNETDFNLDSKYRGGNGLRGFTAPTLVEDNCYLPKLNISTPIMNPNSNASQETWIQNTESYSNRYNKTFGKYIEIPIENNFKGNFNATHGSYYVLEDFSTDGFNPIDNQGYGNEGESHNYNWCLVMKLWYCTPTRGLMGISFNGAAYELSIYMDGVLVSDYIGHQSNPTLYSEFNMTRDVIGHSLDIFMCYKGPIDKSIDSRFILTIYGDLENCNKGTDSKLNNCPVVTPITANTTSPVTATATSPVTATATSPVTATATSPVTATATSPVTATATSTPVTATATATSPVTATATSPVTATATPLVTATATATSTPPVTATATSTPPVTATATATSTPPVTATATSTPPVTATATVTSTPPVTATATSTPPGTATSPVTATATSPVTATATDSATSPITATATDSATSPVTATATSPVTATATSPVTATATATSPVTATATSPVTATATSPVTATATSPVTATATDSATSPVTATSP</sequence>
<dbReference type="EMBL" id="LODT01000026">
    <property type="protein sequence ID" value="KYQ93555.1"/>
    <property type="molecule type" value="Genomic_DNA"/>
</dbReference>
<organism evidence="2 3">
    <name type="scientific">Tieghemostelium lacteum</name>
    <name type="common">Slime mold</name>
    <name type="synonym">Dictyostelium lacteum</name>
    <dbReference type="NCBI Taxonomy" id="361077"/>
    <lineage>
        <taxon>Eukaryota</taxon>
        <taxon>Amoebozoa</taxon>
        <taxon>Evosea</taxon>
        <taxon>Eumycetozoa</taxon>
        <taxon>Dictyostelia</taxon>
        <taxon>Dictyosteliales</taxon>
        <taxon>Raperosteliaceae</taxon>
        <taxon>Tieghemostelium</taxon>
    </lineage>
</organism>
<accession>A0A151ZI16</accession>
<dbReference type="Proteomes" id="UP000076078">
    <property type="component" value="Unassembled WGS sequence"/>
</dbReference>